<dbReference type="InterPro" id="IPR036259">
    <property type="entry name" value="MFS_trans_sf"/>
</dbReference>
<name>G8NPQ0_GRAMM</name>
<feature type="transmembrane region" description="Helical" evidence="6">
    <location>
        <begin position="342"/>
        <end position="366"/>
    </location>
</feature>
<dbReference type="GO" id="GO:0022857">
    <property type="term" value="F:transmembrane transporter activity"/>
    <property type="evidence" value="ECO:0007669"/>
    <property type="project" value="InterPro"/>
</dbReference>
<feature type="transmembrane region" description="Helical" evidence="6">
    <location>
        <begin position="109"/>
        <end position="132"/>
    </location>
</feature>
<proteinExistence type="predicted"/>
<feature type="transmembrane region" description="Helical" evidence="6">
    <location>
        <begin position="313"/>
        <end position="335"/>
    </location>
</feature>
<keyword evidence="5 6" id="KW-0472">Membrane</keyword>
<evidence type="ECO:0000313" key="9">
    <source>
        <dbReference type="Proteomes" id="UP000007113"/>
    </source>
</evidence>
<reference evidence="8 9" key="1">
    <citation type="submission" date="2011-11" db="EMBL/GenBank/DDBJ databases">
        <title>Complete sequence of Granulicella mallensis MP5ACTX8.</title>
        <authorList>
            <consortium name="US DOE Joint Genome Institute"/>
            <person name="Lucas S."/>
            <person name="Copeland A."/>
            <person name="Lapidus A."/>
            <person name="Cheng J.-F."/>
            <person name="Goodwin L."/>
            <person name="Pitluck S."/>
            <person name="Peters L."/>
            <person name="Lu M."/>
            <person name="Detter J.C."/>
            <person name="Han C."/>
            <person name="Tapia R."/>
            <person name="Land M."/>
            <person name="Hauser L."/>
            <person name="Kyrpides N."/>
            <person name="Ivanova N."/>
            <person name="Mikhailova N."/>
            <person name="Pagani I."/>
            <person name="Rawat S."/>
            <person name="Mannisto M."/>
            <person name="Haggblom M."/>
            <person name="Woyke T."/>
        </authorList>
    </citation>
    <scope>NUCLEOTIDE SEQUENCE [LARGE SCALE GENOMIC DNA]</scope>
    <source>
        <strain evidence="9">ATCC BAA-1857 / DSM 23137 / MP5ACTX8</strain>
    </source>
</reference>
<dbReference type="OrthoDB" id="9812221at2"/>
<feature type="transmembrane region" description="Helical" evidence="6">
    <location>
        <begin position="278"/>
        <end position="301"/>
    </location>
</feature>
<evidence type="ECO:0000259" key="7">
    <source>
        <dbReference type="PROSITE" id="PS50850"/>
    </source>
</evidence>
<feature type="transmembrane region" description="Helical" evidence="6">
    <location>
        <begin position="139"/>
        <end position="161"/>
    </location>
</feature>
<dbReference type="PANTHER" id="PTHR42718:SF9">
    <property type="entry name" value="MAJOR FACILITATOR SUPERFAMILY MULTIDRUG TRANSPORTER MFSC"/>
    <property type="match status" value="1"/>
</dbReference>
<dbReference type="PANTHER" id="PTHR42718">
    <property type="entry name" value="MAJOR FACILITATOR SUPERFAMILY MULTIDRUG TRANSPORTER MFSC"/>
    <property type="match status" value="1"/>
</dbReference>
<feature type="transmembrane region" description="Helical" evidence="6">
    <location>
        <begin position="501"/>
        <end position="520"/>
    </location>
</feature>
<feature type="domain" description="Major facilitator superfamily (MFS) profile" evidence="7">
    <location>
        <begin position="14"/>
        <end position="524"/>
    </location>
</feature>
<keyword evidence="2" id="KW-0813">Transport</keyword>
<feature type="transmembrane region" description="Helical" evidence="6">
    <location>
        <begin position="173"/>
        <end position="198"/>
    </location>
</feature>
<dbReference type="eggNOG" id="COG2814">
    <property type="taxonomic scope" value="Bacteria"/>
</dbReference>
<evidence type="ECO:0000256" key="6">
    <source>
        <dbReference type="SAM" id="Phobius"/>
    </source>
</evidence>
<feature type="transmembrane region" description="Helical" evidence="6">
    <location>
        <begin position="239"/>
        <end position="257"/>
    </location>
</feature>
<dbReference type="Proteomes" id="UP000007113">
    <property type="component" value="Chromosome"/>
</dbReference>
<dbReference type="STRING" id="682795.AciX8_2834"/>
<evidence type="ECO:0000313" key="8">
    <source>
        <dbReference type="EMBL" id="AEU37139.1"/>
    </source>
</evidence>
<feature type="transmembrane region" description="Helical" evidence="6">
    <location>
        <begin position="85"/>
        <end position="103"/>
    </location>
</feature>
<evidence type="ECO:0000256" key="4">
    <source>
        <dbReference type="ARBA" id="ARBA00022989"/>
    </source>
</evidence>
<dbReference type="EMBL" id="CP003130">
    <property type="protein sequence ID" value="AEU37139.1"/>
    <property type="molecule type" value="Genomic_DNA"/>
</dbReference>
<dbReference type="InterPro" id="IPR020846">
    <property type="entry name" value="MFS_dom"/>
</dbReference>
<dbReference type="HOGENOM" id="CLU_000960_33_1_0"/>
<accession>G8NPQ0</accession>
<evidence type="ECO:0000256" key="5">
    <source>
        <dbReference type="ARBA" id="ARBA00023136"/>
    </source>
</evidence>
<dbReference type="GO" id="GO:0016020">
    <property type="term" value="C:membrane"/>
    <property type="evidence" value="ECO:0007669"/>
    <property type="project" value="UniProtKB-SubCell"/>
</dbReference>
<dbReference type="Pfam" id="PF07690">
    <property type="entry name" value="MFS_1"/>
    <property type="match status" value="1"/>
</dbReference>
<dbReference type="SUPFAM" id="SSF103473">
    <property type="entry name" value="MFS general substrate transporter"/>
    <property type="match status" value="2"/>
</dbReference>
<evidence type="ECO:0000256" key="3">
    <source>
        <dbReference type="ARBA" id="ARBA00022692"/>
    </source>
</evidence>
<dbReference type="InterPro" id="IPR011701">
    <property type="entry name" value="MFS"/>
</dbReference>
<feature type="transmembrane region" description="Helical" evidence="6">
    <location>
        <begin position="372"/>
        <end position="394"/>
    </location>
</feature>
<dbReference type="RefSeq" id="WP_014266016.1">
    <property type="nucleotide sequence ID" value="NC_016631.1"/>
</dbReference>
<comment type="subcellular location">
    <subcellularLocation>
        <location evidence="1">Membrane</location>
        <topology evidence="1">Multi-pass membrane protein</topology>
    </subcellularLocation>
</comment>
<feature type="transmembrane region" description="Helical" evidence="6">
    <location>
        <begin position="57"/>
        <end position="78"/>
    </location>
</feature>
<sequence length="538" mass="58138">MSDTAQTTGTVRTYQPILGVGAVLLGAALATFLGRLLSVGAGDLRGALGLDFDSASWIGTTYNMGMMFIGPFSVFLGGLLGPRRVLIACAGIFTLLCIVAPFVSHFPLLLAVLALAGLTAGTFYPLSLSFILRNLPQRYALYGIGAYAFDIVVTTHVAHSWEGWIMRTLSWRWIFWTDALLTPVMILLVLFGIAPQPLPKPKDGQAPPSWRGFLYASVGAALLYGALDQGQRMDWWRSTTFVAMVITGIFLVLCALIRHFIRPNPLINYPFLRRRNTILLAFVLIFFRFSLLSTVLVVPTYLGNIQGYNADQIGPVLLWLAIPEVLAGFLAVFLLARIDTRIILGSGFALMGLGCLMNASLTSAWSGTNFQLSQLVLSLGEGLAFNGLVGVLILDILNSGAMSRGIDLLTFSGFFQTIRLLGGEVGSAYMQHFLQVREQFHSNTIGLHVQRGAADSTQRLQGLTLGMRAQATGPDQAGGRAFELLGLTIRKQAFTLATTDCFLLLACAAVVCMVIVSAISSHKLQYKALLASAKGQNA</sequence>
<keyword evidence="4 6" id="KW-1133">Transmembrane helix</keyword>
<feature type="transmembrane region" description="Helical" evidence="6">
    <location>
        <begin position="17"/>
        <end position="37"/>
    </location>
</feature>
<keyword evidence="3 6" id="KW-0812">Transmembrane</keyword>
<protein>
    <submittedName>
        <fullName evidence="8">Major facilitator superfamily MFS_1</fullName>
    </submittedName>
</protein>
<gene>
    <name evidence="8" type="ordered locus">AciX8_2834</name>
</gene>
<dbReference type="PROSITE" id="PS50850">
    <property type="entry name" value="MFS"/>
    <property type="match status" value="1"/>
</dbReference>
<feature type="transmembrane region" description="Helical" evidence="6">
    <location>
        <begin position="210"/>
        <end position="227"/>
    </location>
</feature>
<dbReference type="AlphaFoldDB" id="G8NPQ0"/>
<evidence type="ECO:0000256" key="2">
    <source>
        <dbReference type="ARBA" id="ARBA00022448"/>
    </source>
</evidence>
<dbReference type="KEGG" id="gma:AciX8_2834"/>
<evidence type="ECO:0000256" key="1">
    <source>
        <dbReference type="ARBA" id="ARBA00004141"/>
    </source>
</evidence>
<dbReference type="Gene3D" id="1.20.1250.20">
    <property type="entry name" value="MFS general substrate transporter like domains"/>
    <property type="match status" value="1"/>
</dbReference>
<organism evidence="8 9">
    <name type="scientific">Granulicella mallensis (strain ATCC BAA-1857 / DSM 23137 / MP5ACTX8)</name>
    <dbReference type="NCBI Taxonomy" id="682795"/>
    <lineage>
        <taxon>Bacteria</taxon>
        <taxon>Pseudomonadati</taxon>
        <taxon>Acidobacteriota</taxon>
        <taxon>Terriglobia</taxon>
        <taxon>Terriglobales</taxon>
        <taxon>Acidobacteriaceae</taxon>
        <taxon>Granulicella</taxon>
    </lineage>
</organism>
<keyword evidence="9" id="KW-1185">Reference proteome</keyword>